<comment type="caution">
    <text evidence="3">The sequence shown here is derived from an EMBL/GenBank/DDBJ whole genome shotgun (WGS) entry which is preliminary data.</text>
</comment>
<gene>
    <name evidence="3" type="ORF">DL89DRAFT_257085</name>
</gene>
<protein>
    <submittedName>
        <fullName evidence="3">Uncharacterized protein</fullName>
    </submittedName>
</protein>
<dbReference type="GeneID" id="63802142"/>
<dbReference type="AlphaFoldDB" id="A0A1Y1WBU9"/>
<feature type="region of interest" description="Disordered" evidence="1">
    <location>
        <begin position="219"/>
        <end position="252"/>
    </location>
</feature>
<organism evidence="3 4">
    <name type="scientific">Linderina pennispora</name>
    <dbReference type="NCBI Taxonomy" id="61395"/>
    <lineage>
        <taxon>Eukaryota</taxon>
        <taxon>Fungi</taxon>
        <taxon>Fungi incertae sedis</taxon>
        <taxon>Zoopagomycota</taxon>
        <taxon>Kickxellomycotina</taxon>
        <taxon>Kickxellomycetes</taxon>
        <taxon>Kickxellales</taxon>
        <taxon>Kickxellaceae</taxon>
        <taxon>Linderina</taxon>
    </lineage>
</organism>
<sequence>MAIFLLLVVLVVLVVLVMLMLVLVLLISGRSCSSQDLAAQWPAENPVPAAPDAPAADDKDAFSVSPKEAAPVAEQWPELQQAGSGSAVMFDDSKFDNSHSPLQIVQEAKAAETPAADTPAADKEAFASASASADVTRAETSSQHSSDDDNGEQAFRVKFSIRSDTIKDNPDESKAALNRVATMLRGAPTIRRRGRRDVRTMYVAPTEEQSMKDAIEAEAKETQDPFAAEAKEEAEEPKEEVKEEEIKDGSQG</sequence>
<keyword evidence="2" id="KW-1133">Transmembrane helix</keyword>
<dbReference type="Proteomes" id="UP000193922">
    <property type="component" value="Unassembled WGS sequence"/>
</dbReference>
<keyword evidence="4" id="KW-1185">Reference proteome</keyword>
<reference evidence="3 4" key="1">
    <citation type="submission" date="2016-07" db="EMBL/GenBank/DDBJ databases">
        <title>Pervasive Adenine N6-methylation of Active Genes in Fungi.</title>
        <authorList>
            <consortium name="DOE Joint Genome Institute"/>
            <person name="Mondo S.J."/>
            <person name="Dannebaum R.O."/>
            <person name="Kuo R.C."/>
            <person name="Labutti K."/>
            <person name="Haridas S."/>
            <person name="Kuo A."/>
            <person name="Salamov A."/>
            <person name="Ahrendt S.R."/>
            <person name="Lipzen A."/>
            <person name="Sullivan W."/>
            <person name="Andreopoulos W.B."/>
            <person name="Clum A."/>
            <person name="Lindquist E."/>
            <person name="Daum C."/>
            <person name="Ramamoorthy G.K."/>
            <person name="Gryganskyi A."/>
            <person name="Culley D."/>
            <person name="Magnuson J.K."/>
            <person name="James T.Y."/>
            <person name="O'Malley M.A."/>
            <person name="Stajich J.E."/>
            <person name="Spatafora J.W."/>
            <person name="Visel A."/>
            <person name="Grigoriev I.V."/>
        </authorList>
    </citation>
    <scope>NUCLEOTIDE SEQUENCE [LARGE SCALE GENOMIC DNA]</scope>
    <source>
        <strain evidence="3 4">ATCC 12442</strain>
    </source>
</reference>
<proteinExistence type="predicted"/>
<feature type="region of interest" description="Disordered" evidence="1">
    <location>
        <begin position="48"/>
        <end position="70"/>
    </location>
</feature>
<keyword evidence="2" id="KW-0812">Transmembrane</keyword>
<evidence type="ECO:0000313" key="4">
    <source>
        <dbReference type="Proteomes" id="UP000193922"/>
    </source>
</evidence>
<dbReference type="RefSeq" id="XP_040744491.1">
    <property type="nucleotide sequence ID" value="XM_040885494.1"/>
</dbReference>
<accession>A0A1Y1WBU9</accession>
<feature type="region of interest" description="Disordered" evidence="1">
    <location>
        <begin position="109"/>
        <end position="153"/>
    </location>
</feature>
<feature type="transmembrane region" description="Helical" evidence="2">
    <location>
        <begin position="6"/>
        <end position="27"/>
    </location>
</feature>
<dbReference type="EMBL" id="MCFD01000005">
    <property type="protein sequence ID" value="ORX70912.1"/>
    <property type="molecule type" value="Genomic_DNA"/>
</dbReference>
<evidence type="ECO:0000313" key="3">
    <source>
        <dbReference type="EMBL" id="ORX70912.1"/>
    </source>
</evidence>
<keyword evidence="2" id="KW-0472">Membrane</keyword>
<dbReference type="OrthoDB" id="5593455at2759"/>
<evidence type="ECO:0000256" key="1">
    <source>
        <dbReference type="SAM" id="MobiDB-lite"/>
    </source>
</evidence>
<name>A0A1Y1WBU9_9FUNG</name>
<feature type="compositionally biased region" description="Basic and acidic residues" evidence="1">
    <location>
        <begin position="239"/>
        <end position="252"/>
    </location>
</feature>
<evidence type="ECO:0000256" key="2">
    <source>
        <dbReference type="SAM" id="Phobius"/>
    </source>
</evidence>